<gene>
    <name evidence="3" type="ORF">KQ910_17330</name>
</gene>
<dbReference type="EMBL" id="JAHOPB010000001">
    <property type="protein sequence ID" value="MBU8875539.1"/>
    <property type="molecule type" value="Genomic_DNA"/>
</dbReference>
<dbReference type="Proteomes" id="UP000727907">
    <property type="component" value="Unassembled WGS sequence"/>
</dbReference>
<name>A0ABS6INK1_9HYPH</name>
<dbReference type="PANTHER" id="PTHR44196">
    <property type="entry name" value="DEHYDROGENASE/REDUCTASE SDR FAMILY MEMBER 7B"/>
    <property type="match status" value="1"/>
</dbReference>
<evidence type="ECO:0000256" key="1">
    <source>
        <dbReference type="ARBA" id="ARBA00006484"/>
    </source>
</evidence>
<protein>
    <submittedName>
        <fullName evidence="3">SDR family NAD(P)-dependent oxidoreductase</fullName>
    </submittedName>
</protein>
<keyword evidence="2" id="KW-0560">Oxidoreductase</keyword>
<dbReference type="PANTHER" id="PTHR44196:SF1">
    <property type="entry name" value="DEHYDROGENASE_REDUCTASE SDR FAMILY MEMBER 7B"/>
    <property type="match status" value="1"/>
</dbReference>
<evidence type="ECO:0000313" key="3">
    <source>
        <dbReference type="EMBL" id="MBU8875539.1"/>
    </source>
</evidence>
<comment type="similarity">
    <text evidence="1">Belongs to the short-chain dehydrogenases/reductases (SDR) family.</text>
</comment>
<accession>A0ABS6INK1</accession>
<dbReference type="InterPro" id="IPR002347">
    <property type="entry name" value="SDR_fam"/>
</dbReference>
<proteinExistence type="inferred from homology"/>
<reference evidence="3 4" key="1">
    <citation type="submission" date="2021-06" db="EMBL/GenBank/DDBJ databases">
        <authorList>
            <person name="Lee D.H."/>
        </authorList>
    </citation>
    <scope>NUCLEOTIDE SEQUENCE [LARGE SCALE GENOMIC DNA]</scope>
    <source>
        <strain evidence="3 4">MMS21-HV4-11</strain>
    </source>
</reference>
<dbReference type="PROSITE" id="PS00061">
    <property type="entry name" value="ADH_SHORT"/>
    <property type="match status" value="1"/>
</dbReference>
<dbReference type="Pfam" id="PF00106">
    <property type="entry name" value="adh_short"/>
    <property type="match status" value="1"/>
</dbReference>
<dbReference type="InterPro" id="IPR020904">
    <property type="entry name" value="Sc_DH/Rdtase_CS"/>
</dbReference>
<evidence type="ECO:0000256" key="2">
    <source>
        <dbReference type="ARBA" id="ARBA00023002"/>
    </source>
</evidence>
<comment type="caution">
    <text evidence="3">The sequence shown here is derived from an EMBL/GenBank/DDBJ whole genome shotgun (WGS) entry which is preliminary data.</text>
</comment>
<sequence>MKTFSSIVITGASSGIGEALALDYAAPGVALALTGRDVERLDTVTSACRAKGATVVSATIDVTDRDRFLPWLESFDDAHPVDLVIANAGISIDKDNSSLDDFSIIRKTLDVNINGVLNTVERLLPRMMERKRGQIGIVSSLAGFIGLPYSASYNASKAAVRVWGESIRYVVKKDGIGVSVICPGFVVSRITTDAPFPMPFMMTAARASSIIRRGLALNRPRIAFPIGTKAAVWLGTTLPGRWSARLLGAG</sequence>
<dbReference type="RefSeq" id="WP_216962930.1">
    <property type="nucleotide sequence ID" value="NZ_JAHOPB010000001.1"/>
</dbReference>
<evidence type="ECO:0000313" key="4">
    <source>
        <dbReference type="Proteomes" id="UP000727907"/>
    </source>
</evidence>
<keyword evidence="4" id="KW-1185">Reference proteome</keyword>
<organism evidence="3 4">
    <name type="scientific">Reyranella humidisoli</name>
    <dbReference type="NCBI Taxonomy" id="2849149"/>
    <lineage>
        <taxon>Bacteria</taxon>
        <taxon>Pseudomonadati</taxon>
        <taxon>Pseudomonadota</taxon>
        <taxon>Alphaproteobacteria</taxon>
        <taxon>Hyphomicrobiales</taxon>
        <taxon>Reyranellaceae</taxon>
        <taxon>Reyranella</taxon>
    </lineage>
</organism>